<dbReference type="EMBL" id="JBJKFK010001243">
    <property type="protein sequence ID" value="KAL3313624.1"/>
    <property type="molecule type" value="Genomic_DNA"/>
</dbReference>
<evidence type="ECO:0000313" key="3">
    <source>
        <dbReference type="EMBL" id="KAL3313624.1"/>
    </source>
</evidence>
<feature type="domain" description="Rhodanese" evidence="2">
    <location>
        <begin position="38"/>
        <end position="134"/>
    </location>
</feature>
<dbReference type="PANTHER" id="PTHR44086">
    <property type="entry name" value="THIOSULFATE SULFURTRANSFERASE RDL2, MITOCHONDRIAL-RELATED"/>
    <property type="match status" value="1"/>
</dbReference>
<feature type="chain" id="PRO_5044782275" evidence="1">
    <location>
        <begin position="25"/>
        <end position="136"/>
    </location>
</feature>
<evidence type="ECO:0000259" key="2">
    <source>
        <dbReference type="PROSITE" id="PS50206"/>
    </source>
</evidence>
<evidence type="ECO:0000313" key="4">
    <source>
        <dbReference type="Proteomes" id="UP001626550"/>
    </source>
</evidence>
<proteinExistence type="predicted"/>
<dbReference type="PROSITE" id="PS50206">
    <property type="entry name" value="RHODANESE_3"/>
    <property type="match status" value="1"/>
</dbReference>
<dbReference type="Proteomes" id="UP001626550">
    <property type="component" value="Unassembled WGS sequence"/>
</dbReference>
<keyword evidence="4" id="KW-1185">Reference proteome</keyword>
<sequence>MALDLLSFVSFVLLILNFPKYGKIEQITVQQLIILSEKGTNLNLIDVRNPNELAMSGKIKNAVNIPLADIVSAFLLDNETFKNKYGIEKPGKYANNVVFYCKSGGRSMKAIYSLLDMGYEHLINLKGGYDAWTLST</sequence>
<name>A0ABD2Q1Z9_9PLAT</name>
<organism evidence="3 4">
    <name type="scientific">Cichlidogyrus casuarinus</name>
    <dbReference type="NCBI Taxonomy" id="1844966"/>
    <lineage>
        <taxon>Eukaryota</taxon>
        <taxon>Metazoa</taxon>
        <taxon>Spiralia</taxon>
        <taxon>Lophotrochozoa</taxon>
        <taxon>Platyhelminthes</taxon>
        <taxon>Monogenea</taxon>
        <taxon>Monopisthocotylea</taxon>
        <taxon>Dactylogyridea</taxon>
        <taxon>Ancyrocephalidae</taxon>
        <taxon>Cichlidogyrus</taxon>
    </lineage>
</organism>
<dbReference type="PANTHER" id="PTHR44086:SF10">
    <property type="entry name" value="THIOSULFATE SULFURTRANSFERASE_RHODANESE-LIKE DOMAIN-CONTAINING PROTEIN 3"/>
    <property type="match status" value="1"/>
</dbReference>
<dbReference type="Gene3D" id="3.40.250.10">
    <property type="entry name" value="Rhodanese-like domain"/>
    <property type="match status" value="1"/>
</dbReference>
<dbReference type="InterPro" id="IPR001763">
    <property type="entry name" value="Rhodanese-like_dom"/>
</dbReference>
<dbReference type="AlphaFoldDB" id="A0ABD2Q1Z9"/>
<comment type="caution">
    <text evidence="3">The sequence shown here is derived from an EMBL/GenBank/DDBJ whole genome shotgun (WGS) entry which is preliminary data.</text>
</comment>
<dbReference type="SUPFAM" id="SSF52821">
    <property type="entry name" value="Rhodanese/Cell cycle control phosphatase"/>
    <property type="match status" value="1"/>
</dbReference>
<dbReference type="Pfam" id="PF00581">
    <property type="entry name" value="Rhodanese"/>
    <property type="match status" value="1"/>
</dbReference>
<gene>
    <name evidence="3" type="primary">TSTD1_1</name>
    <name evidence="3" type="ORF">Ciccas_007771</name>
</gene>
<protein>
    <submittedName>
        <fullName evidence="3">Thiosulfate:glutathione sulfurtransferase</fullName>
    </submittedName>
</protein>
<dbReference type="InterPro" id="IPR036873">
    <property type="entry name" value="Rhodanese-like_dom_sf"/>
</dbReference>
<dbReference type="SMART" id="SM00450">
    <property type="entry name" value="RHOD"/>
    <property type="match status" value="1"/>
</dbReference>
<feature type="signal peptide" evidence="1">
    <location>
        <begin position="1"/>
        <end position="24"/>
    </location>
</feature>
<evidence type="ECO:0000256" key="1">
    <source>
        <dbReference type="SAM" id="SignalP"/>
    </source>
</evidence>
<accession>A0ABD2Q1Z9</accession>
<reference evidence="3 4" key="1">
    <citation type="submission" date="2024-11" db="EMBL/GenBank/DDBJ databases">
        <title>Adaptive evolution of stress response genes in parasites aligns with host niche diversity.</title>
        <authorList>
            <person name="Hahn C."/>
            <person name="Resl P."/>
        </authorList>
    </citation>
    <scope>NUCLEOTIDE SEQUENCE [LARGE SCALE GENOMIC DNA]</scope>
    <source>
        <strain evidence="3">EGGRZ-B1_66</strain>
        <tissue evidence="3">Body</tissue>
    </source>
</reference>
<keyword evidence="1" id="KW-0732">Signal</keyword>